<name>A0A6G0WL50_9STRA</name>
<dbReference type="InterPro" id="IPR004875">
    <property type="entry name" value="DDE_SF_endonuclease_dom"/>
</dbReference>
<reference evidence="2 3" key="1">
    <citation type="submission" date="2019-07" db="EMBL/GenBank/DDBJ databases">
        <title>Genomics analysis of Aphanomyces spp. identifies a new class of oomycete effector associated with host adaptation.</title>
        <authorList>
            <person name="Gaulin E."/>
        </authorList>
    </citation>
    <scope>NUCLEOTIDE SEQUENCE [LARGE SCALE GENOMIC DNA]</scope>
    <source>
        <strain evidence="2 3">ATCC 201684</strain>
    </source>
</reference>
<organism evidence="2 3">
    <name type="scientific">Aphanomyces euteiches</name>
    <dbReference type="NCBI Taxonomy" id="100861"/>
    <lineage>
        <taxon>Eukaryota</taxon>
        <taxon>Sar</taxon>
        <taxon>Stramenopiles</taxon>
        <taxon>Oomycota</taxon>
        <taxon>Saprolegniomycetes</taxon>
        <taxon>Saprolegniales</taxon>
        <taxon>Verrucalvaceae</taxon>
        <taxon>Aphanomyces</taxon>
    </lineage>
</organism>
<dbReference type="GO" id="GO:0003676">
    <property type="term" value="F:nucleic acid binding"/>
    <property type="evidence" value="ECO:0007669"/>
    <property type="project" value="InterPro"/>
</dbReference>
<feature type="domain" description="DDE-1" evidence="1">
    <location>
        <begin position="34"/>
        <end position="96"/>
    </location>
</feature>
<gene>
    <name evidence="2" type="ORF">Ae201684_014099</name>
</gene>
<evidence type="ECO:0000313" key="3">
    <source>
        <dbReference type="Proteomes" id="UP000481153"/>
    </source>
</evidence>
<protein>
    <recommendedName>
        <fullName evidence="1">DDE-1 domain-containing protein</fullName>
    </recommendedName>
</protein>
<evidence type="ECO:0000313" key="2">
    <source>
        <dbReference type="EMBL" id="KAF0727993.1"/>
    </source>
</evidence>
<dbReference type="Proteomes" id="UP000481153">
    <property type="component" value="Unassembled WGS sequence"/>
</dbReference>
<dbReference type="AlphaFoldDB" id="A0A6G0WL50"/>
<accession>A0A6G0WL50</accession>
<dbReference type="EMBL" id="VJMJ01000184">
    <property type="protein sequence ID" value="KAF0727993.1"/>
    <property type="molecule type" value="Genomic_DNA"/>
</dbReference>
<dbReference type="VEuPathDB" id="FungiDB:AeMF1_006061"/>
<keyword evidence="3" id="KW-1185">Reference proteome</keyword>
<proteinExistence type="predicted"/>
<evidence type="ECO:0000259" key="1">
    <source>
        <dbReference type="Pfam" id="PF03184"/>
    </source>
</evidence>
<dbReference type="Pfam" id="PF03184">
    <property type="entry name" value="DDE_1"/>
    <property type="match status" value="1"/>
</dbReference>
<comment type="caution">
    <text evidence="2">The sequence shown here is derived from an EMBL/GenBank/DDBJ whole genome shotgun (WGS) entry which is preliminary data.</text>
</comment>
<sequence>MGRLFMPQDKKIYCCMLKGCYKMRNYSRCGFTCVLQPLDIGINKPFKDYIRHQYTMWASVSLRGREKVPSPSRELVLSWIKASWDRITPDMILNAFRACGYDFECVSH</sequence>